<dbReference type="EMBL" id="JANBPW010001157">
    <property type="protein sequence ID" value="KAJ1945862.1"/>
    <property type="molecule type" value="Genomic_DNA"/>
</dbReference>
<reference evidence="1" key="1">
    <citation type="submission" date="2022-07" db="EMBL/GenBank/DDBJ databases">
        <title>Phylogenomic reconstructions and comparative analyses of Kickxellomycotina fungi.</title>
        <authorList>
            <person name="Reynolds N.K."/>
            <person name="Stajich J.E."/>
            <person name="Barry K."/>
            <person name="Grigoriev I.V."/>
            <person name="Crous P."/>
            <person name="Smith M.E."/>
        </authorList>
    </citation>
    <scope>NUCLEOTIDE SEQUENCE</scope>
    <source>
        <strain evidence="1">NRRL 5244</strain>
    </source>
</reference>
<proteinExistence type="predicted"/>
<sequence length="123" mass="14054">YEWDGEQDELVDDDLVDDDADELHQEYMRQLAGRAGEALGKGADDEFDDDDEDDYDEALEEELALDSPLDSINPHIWLQDKLSAMQSSNPATYNVIVQSLNPEMSQFLQKLMDEAVKQRSEQK</sequence>
<protein>
    <submittedName>
        <fullName evidence="1">Uncharacterized protein</fullName>
    </submittedName>
</protein>
<organism evidence="1 2">
    <name type="scientific">Linderina macrospora</name>
    <dbReference type="NCBI Taxonomy" id="4868"/>
    <lineage>
        <taxon>Eukaryota</taxon>
        <taxon>Fungi</taxon>
        <taxon>Fungi incertae sedis</taxon>
        <taxon>Zoopagomycota</taxon>
        <taxon>Kickxellomycotina</taxon>
        <taxon>Kickxellomycetes</taxon>
        <taxon>Kickxellales</taxon>
        <taxon>Kickxellaceae</taxon>
        <taxon>Linderina</taxon>
    </lineage>
</organism>
<comment type="caution">
    <text evidence="1">The sequence shown here is derived from an EMBL/GenBank/DDBJ whole genome shotgun (WGS) entry which is preliminary data.</text>
</comment>
<dbReference type="Proteomes" id="UP001150603">
    <property type="component" value="Unassembled WGS sequence"/>
</dbReference>
<evidence type="ECO:0000313" key="1">
    <source>
        <dbReference type="EMBL" id="KAJ1945862.1"/>
    </source>
</evidence>
<feature type="non-terminal residue" evidence="1">
    <location>
        <position position="1"/>
    </location>
</feature>
<gene>
    <name evidence="1" type="ORF">FBU59_002187</name>
</gene>
<accession>A0ACC1JC00</accession>
<keyword evidence="2" id="KW-1185">Reference proteome</keyword>
<evidence type="ECO:0000313" key="2">
    <source>
        <dbReference type="Proteomes" id="UP001150603"/>
    </source>
</evidence>
<name>A0ACC1JC00_9FUNG</name>